<keyword evidence="5" id="KW-0289">Folate biosynthesis</keyword>
<dbReference type="EMBL" id="CAEZYK010000004">
    <property type="protein sequence ID" value="CAB4713685.1"/>
    <property type="molecule type" value="Genomic_DNA"/>
</dbReference>
<comment type="similarity">
    <text evidence="3">Belongs to the DHNA family.</text>
</comment>
<dbReference type="Pfam" id="PF02152">
    <property type="entry name" value="FolB"/>
    <property type="match status" value="1"/>
</dbReference>
<dbReference type="PANTHER" id="PTHR42844">
    <property type="entry name" value="DIHYDRONEOPTERIN ALDOLASE 1-RELATED"/>
    <property type="match status" value="1"/>
</dbReference>
<evidence type="ECO:0000259" key="8">
    <source>
        <dbReference type="SMART" id="SM00905"/>
    </source>
</evidence>
<reference evidence="11" key="1">
    <citation type="submission" date="2020-05" db="EMBL/GenBank/DDBJ databases">
        <authorList>
            <person name="Chiriac C."/>
            <person name="Salcher M."/>
            <person name="Ghai R."/>
            <person name="Kavagutti S V."/>
        </authorList>
    </citation>
    <scope>NUCLEOTIDE SEQUENCE</scope>
</reference>
<evidence type="ECO:0000313" key="10">
    <source>
        <dbReference type="EMBL" id="CAB4914166.1"/>
    </source>
</evidence>
<evidence type="ECO:0000256" key="4">
    <source>
        <dbReference type="ARBA" id="ARBA00013043"/>
    </source>
</evidence>
<proteinExistence type="inferred from homology"/>
<evidence type="ECO:0000256" key="5">
    <source>
        <dbReference type="ARBA" id="ARBA00022909"/>
    </source>
</evidence>
<dbReference type="EMBL" id="CAFBOF010000108">
    <property type="protein sequence ID" value="CAB4993274.1"/>
    <property type="molecule type" value="Genomic_DNA"/>
</dbReference>
<evidence type="ECO:0000313" key="11">
    <source>
        <dbReference type="EMBL" id="CAB4993274.1"/>
    </source>
</evidence>
<keyword evidence="6" id="KW-0456">Lyase</keyword>
<dbReference type="InterPro" id="IPR006156">
    <property type="entry name" value="Dihydroneopterin_aldolase"/>
</dbReference>
<evidence type="ECO:0000256" key="3">
    <source>
        <dbReference type="ARBA" id="ARBA00005708"/>
    </source>
</evidence>
<dbReference type="GO" id="GO:0005737">
    <property type="term" value="C:cytoplasm"/>
    <property type="evidence" value="ECO:0007669"/>
    <property type="project" value="TreeGrafter"/>
</dbReference>
<dbReference type="Gene3D" id="3.30.1130.10">
    <property type="match status" value="1"/>
</dbReference>
<evidence type="ECO:0000313" key="12">
    <source>
        <dbReference type="EMBL" id="CAB5030505.1"/>
    </source>
</evidence>
<accession>A0A6J7NT95</accession>
<dbReference type="EC" id="4.1.2.25" evidence="4"/>
<dbReference type="EMBL" id="CAFBMM010000083">
    <property type="protein sequence ID" value="CAB4914166.1"/>
    <property type="molecule type" value="Genomic_DNA"/>
</dbReference>
<organism evidence="11">
    <name type="scientific">freshwater metagenome</name>
    <dbReference type="NCBI Taxonomy" id="449393"/>
    <lineage>
        <taxon>unclassified sequences</taxon>
        <taxon>metagenomes</taxon>
        <taxon>ecological metagenomes</taxon>
    </lineage>
</organism>
<sequence>MSDLILISGLQESGVHGVLPEERVSPQPFAVDIELSVDVSAAGLSDELDDTVDYGNISLEVARVVREESYFLLERLATRIAEVCREDERVTRSVVTVRKLKPPIPLPVNYVGVRIER</sequence>
<dbReference type="GO" id="GO:0004150">
    <property type="term" value="F:dihydroneopterin aldolase activity"/>
    <property type="evidence" value="ECO:0007669"/>
    <property type="project" value="UniProtKB-EC"/>
</dbReference>
<protein>
    <recommendedName>
        <fullName evidence="4">dihydroneopterin aldolase</fullName>
        <ecNumber evidence="4">4.1.2.25</ecNumber>
    </recommendedName>
    <alternativeName>
        <fullName evidence="7">7,8-dihydroneopterin aldolase</fullName>
    </alternativeName>
</protein>
<dbReference type="AlphaFoldDB" id="A0A6J7NT95"/>
<evidence type="ECO:0000256" key="1">
    <source>
        <dbReference type="ARBA" id="ARBA00001353"/>
    </source>
</evidence>
<dbReference type="NCBIfam" id="TIGR00526">
    <property type="entry name" value="folB_dom"/>
    <property type="match status" value="1"/>
</dbReference>
<dbReference type="GO" id="GO:0046656">
    <property type="term" value="P:folic acid biosynthetic process"/>
    <property type="evidence" value="ECO:0007669"/>
    <property type="project" value="UniProtKB-KW"/>
</dbReference>
<dbReference type="NCBIfam" id="TIGR00525">
    <property type="entry name" value="folB"/>
    <property type="match status" value="1"/>
</dbReference>
<dbReference type="InterPro" id="IPR043133">
    <property type="entry name" value="GTP-CH-I_C/QueF"/>
</dbReference>
<comment type="catalytic activity">
    <reaction evidence="1">
        <text>7,8-dihydroneopterin = 6-hydroxymethyl-7,8-dihydropterin + glycolaldehyde</text>
        <dbReference type="Rhea" id="RHEA:10540"/>
        <dbReference type="ChEBI" id="CHEBI:17001"/>
        <dbReference type="ChEBI" id="CHEBI:17071"/>
        <dbReference type="ChEBI" id="CHEBI:44841"/>
        <dbReference type="EC" id="4.1.2.25"/>
    </reaction>
</comment>
<evidence type="ECO:0000256" key="6">
    <source>
        <dbReference type="ARBA" id="ARBA00023239"/>
    </source>
</evidence>
<evidence type="ECO:0000313" key="9">
    <source>
        <dbReference type="EMBL" id="CAB4713685.1"/>
    </source>
</evidence>
<dbReference type="InterPro" id="IPR006157">
    <property type="entry name" value="FolB_dom"/>
</dbReference>
<name>A0A6J7NT95_9ZZZZ</name>
<evidence type="ECO:0000256" key="7">
    <source>
        <dbReference type="ARBA" id="ARBA00032903"/>
    </source>
</evidence>
<dbReference type="PANTHER" id="PTHR42844:SF1">
    <property type="entry name" value="DIHYDRONEOPTERIN ALDOLASE 1-RELATED"/>
    <property type="match status" value="1"/>
</dbReference>
<dbReference type="CDD" id="cd00534">
    <property type="entry name" value="DHNA_DHNTPE"/>
    <property type="match status" value="1"/>
</dbReference>
<evidence type="ECO:0000256" key="2">
    <source>
        <dbReference type="ARBA" id="ARBA00005013"/>
    </source>
</evidence>
<dbReference type="EMBL" id="CAFBPQ010000052">
    <property type="protein sequence ID" value="CAB5030505.1"/>
    <property type="molecule type" value="Genomic_DNA"/>
</dbReference>
<gene>
    <name evidence="9" type="ORF">UFOPK2683_00147</name>
    <name evidence="10" type="ORF">UFOPK3605_01314</name>
    <name evidence="11" type="ORF">UFOPK3897_01857</name>
    <name evidence="12" type="ORF">UFOPK4121_01318</name>
</gene>
<dbReference type="SUPFAM" id="SSF55620">
    <property type="entry name" value="Tetrahydrobiopterin biosynthesis enzymes-like"/>
    <property type="match status" value="1"/>
</dbReference>
<comment type="pathway">
    <text evidence="2">Cofactor biosynthesis; tetrahydrofolate biosynthesis; 2-amino-4-hydroxy-6-hydroxymethyl-7,8-dihydropteridine diphosphate from 7,8-dihydroneopterin triphosphate: step 3/4.</text>
</comment>
<feature type="domain" description="Dihydroneopterin aldolase/epimerase" evidence="8">
    <location>
        <begin position="5"/>
        <end position="117"/>
    </location>
</feature>
<dbReference type="SMART" id="SM00905">
    <property type="entry name" value="FolB"/>
    <property type="match status" value="1"/>
</dbReference>